<evidence type="ECO:0000313" key="1">
    <source>
        <dbReference type="EMBL" id="MBD2858071.1"/>
    </source>
</evidence>
<protein>
    <submittedName>
        <fullName evidence="1">DUF3604 domain-containing protein</fullName>
    </submittedName>
</protein>
<name>A0A927C1S9_9GAMM</name>
<gene>
    <name evidence="1" type="ORF">IB286_03555</name>
</gene>
<reference evidence="1" key="1">
    <citation type="submission" date="2020-09" db="EMBL/GenBank/DDBJ databases">
        <authorList>
            <person name="Yoon J.-W."/>
        </authorList>
    </citation>
    <scope>NUCLEOTIDE SEQUENCE</scope>
    <source>
        <strain evidence="1">KMU-158</strain>
    </source>
</reference>
<dbReference type="Gene3D" id="3.20.20.140">
    <property type="entry name" value="Metal-dependent hydrolases"/>
    <property type="match status" value="1"/>
</dbReference>
<dbReference type="AlphaFoldDB" id="A0A927C1S9"/>
<accession>A0A927C1S9</accession>
<proteinExistence type="predicted"/>
<sequence length="617" mass="67936">MAIALSLGLMQLACSPVDDPSVQPPFNPATAQAPIKKDVVAANSERNLLWGDLHIHTSLSTDGFKTGTRALPEQAYIFAKGGEIEHAMGYGIKIHRPLDFAAVTDHAEYLGVLRHQNPDSPIKKKSLRQRMLEDGPLQNTLMFIKTMRGYTVNVEGGGDIDKVSSKAWQQVIDTAERHNDPGRFTTFIGYEWTSMPDSKNLHRNIIFRNSQVPQAPFSALDSEDPRELWQWLDGMREQGIDSLAIPHNGNASGGRMYDSVAFDGDKLDAAYADLRNRNEPVSEIFQGKGASETHPELSPDDEFAGFELYDQLLATRTIKSEPKGSYSRWALRTGLSFQHNEGFNPFEFGVIGSSDSHTASTPHEEFNYNGKLPVVDGTAGLRLGKSVLLPDEFLVGKKWSSAGLAAVWAEENTRESIFNAIRRRETYATSGPRILLRFFGGWAYPSDLLEREDRVSIADKSGVPMGGVLPAVQGKGAPQFAVWAMKDSLSGNLDRIQIIKAWVDAGGEPHEAIYNVALSDGRQPDAVTGKVPAVGNTVDIEKATYTNTIGDTQLAALWQDPDFDSTLNAVYYARVIEIPTPRWSTYDAALLQVEAPEPATIQERAVSSAIWYQPAQQ</sequence>
<dbReference type="SUPFAM" id="SSF89550">
    <property type="entry name" value="PHP domain-like"/>
    <property type="match status" value="1"/>
</dbReference>
<comment type="caution">
    <text evidence="1">The sequence shown here is derived from an EMBL/GenBank/DDBJ whole genome shotgun (WGS) entry which is preliminary data.</text>
</comment>
<organism evidence="1 2">
    <name type="scientific">Spongiibacter pelagi</name>
    <dbReference type="NCBI Taxonomy" id="2760804"/>
    <lineage>
        <taxon>Bacteria</taxon>
        <taxon>Pseudomonadati</taxon>
        <taxon>Pseudomonadota</taxon>
        <taxon>Gammaproteobacteria</taxon>
        <taxon>Cellvibrionales</taxon>
        <taxon>Spongiibacteraceae</taxon>
        <taxon>Spongiibacter</taxon>
    </lineage>
</organism>
<dbReference type="InterPro" id="IPR016195">
    <property type="entry name" value="Pol/histidinol_Pase-like"/>
</dbReference>
<keyword evidence="2" id="KW-1185">Reference proteome</keyword>
<dbReference type="Proteomes" id="UP000610558">
    <property type="component" value="Unassembled WGS sequence"/>
</dbReference>
<dbReference type="EMBL" id="JACXLD010000001">
    <property type="protein sequence ID" value="MBD2858071.1"/>
    <property type="molecule type" value="Genomic_DNA"/>
</dbReference>
<dbReference type="InterPro" id="IPR022028">
    <property type="entry name" value="DUF3604"/>
</dbReference>
<dbReference type="Pfam" id="PF12228">
    <property type="entry name" value="DUF3604"/>
    <property type="match status" value="1"/>
</dbReference>
<evidence type="ECO:0000313" key="2">
    <source>
        <dbReference type="Proteomes" id="UP000610558"/>
    </source>
</evidence>